<reference evidence="1" key="1">
    <citation type="submission" date="2017-06" db="EMBL/GenBank/DDBJ databases">
        <title>Novel phages from South African skin metaviromes.</title>
        <authorList>
            <person name="van Zyl L.J."/>
            <person name="Abrahams Y."/>
            <person name="Stander E.A."/>
            <person name="Kirby B.M."/>
            <person name="Clavaud C."/>
            <person name="Farcet C."/>
            <person name="Breton L."/>
            <person name="Trindade M.I."/>
        </authorList>
    </citation>
    <scope>NUCLEOTIDE SEQUENCE</scope>
</reference>
<dbReference type="Gene3D" id="1.10.8.200">
    <property type="entry name" value="Replisome organizer (g39p helicase loader/inhibitor protein)"/>
    <property type="match status" value="1"/>
</dbReference>
<sequence>MSMTRKEGLKILKLVSDLFEIDFDENKGNAWLDILMQKGDYEETVKNIKRRAVDGSRFKPRISEIVIKPVKKNDFYKNYDETKTHAYKKKNDEQYAKVIKKFEMLRDKLQKEVEADEEQRI</sequence>
<accession>A0A2H4J2I4</accession>
<gene>
    <name evidence="1" type="ORF">9S3_62</name>
</gene>
<evidence type="ECO:0008006" key="2">
    <source>
        <dbReference type="Google" id="ProtNLM"/>
    </source>
</evidence>
<evidence type="ECO:0000313" key="1">
    <source>
        <dbReference type="EMBL" id="ASN69314.1"/>
    </source>
</evidence>
<protein>
    <recommendedName>
        <fullName evidence="2">Replicative helicase inhibitor G39P N-terminal domain-containing protein</fullName>
    </recommendedName>
</protein>
<proteinExistence type="predicted"/>
<name>A0A2H4J2I4_9CAUD</name>
<dbReference type="EMBL" id="MF417888">
    <property type="protein sequence ID" value="ASN69314.1"/>
    <property type="molecule type" value="Genomic_DNA"/>
</dbReference>
<organism evidence="1">
    <name type="scientific">uncultured Caudovirales phage</name>
    <dbReference type="NCBI Taxonomy" id="2100421"/>
    <lineage>
        <taxon>Viruses</taxon>
        <taxon>Duplodnaviria</taxon>
        <taxon>Heunggongvirae</taxon>
        <taxon>Uroviricota</taxon>
        <taxon>Caudoviricetes</taxon>
        <taxon>Peduoviridae</taxon>
        <taxon>Maltschvirus</taxon>
        <taxon>Maltschvirus maltsch</taxon>
    </lineage>
</organism>